<evidence type="ECO:0000256" key="1">
    <source>
        <dbReference type="SAM" id="MobiDB-lite"/>
    </source>
</evidence>
<gene>
    <name evidence="2" type="ORF">PEVE_00044458</name>
</gene>
<feature type="compositionally biased region" description="Basic and acidic residues" evidence="1">
    <location>
        <begin position="48"/>
        <end position="60"/>
    </location>
</feature>
<dbReference type="Proteomes" id="UP001159427">
    <property type="component" value="Unassembled WGS sequence"/>
</dbReference>
<sequence length="111" mass="12339">MDLQQSLKAVKLYLKLVAVRMAKMERMVNMGEKGETGMPGKDGNAGIKGEKGEPGVDKNSNDGVKVSVTLYFLLKTEMTNFQSTKQKGKRMLYPCSNKGLIRFSLVVLTYE</sequence>
<protein>
    <submittedName>
        <fullName evidence="2">Uncharacterized protein</fullName>
    </submittedName>
</protein>
<dbReference type="Gene3D" id="1.20.5.320">
    <property type="entry name" value="6-Phosphogluconate Dehydrogenase, domain 3"/>
    <property type="match status" value="1"/>
</dbReference>
<reference evidence="2 3" key="1">
    <citation type="submission" date="2022-05" db="EMBL/GenBank/DDBJ databases">
        <authorList>
            <consortium name="Genoscope - CEA"/>
            <person name="William W."/>
        </authorList>
    </citation>
    <scope>NUCLEOTIDE SEQUENCE [LARGE SCALE GENOMIC DNA]</scope>
</reference>
<accession>A0ABN8PPH3</accession>
<proteinExistence type="predicted"/>
<evidence type="ECO:0000313" key="3">
    <source>
        <dbReference type="Proteomes" id="UP001159427"/>
    </source>
</evidence>
<keyword evidence="3" id="KW-1185">Reference proteome</keyword>
<evidence type="ECO:0000313" key="2">
    <source>
        <dbReference type="EMBL" id="CAH3148011.1"/>
    </source>
</evidence>
<name>A0ABN8PPH3_9CNID</name>
<dbReference type="EMBL" id="CALNXI010000942">
    <property type="protein sequence ID" value="CAH3148011.1"/>
    <property type="molecule type" value="Genomic_DNA"/>
</dbReference>
<organism evidence="2 3">
    <name type="scientific">Porites evermanni</name>
    <dbReference type="NCBI Taxonomy" id="104178"/>
    <lineage>
        <taxon>Eukaryota</taxon>
        <taxon>Metazoa</taxon>
        <taxon>Cnidaria</taxon>
        <taxon>Anthozoa</taxon>
        <taxon>Hexacorallia</taxon>
        <taxon>Scleractinia</taxon>
        <taxon>Fungiina</taxon>
        <taxon>Poritidae</taxon>
        <taxon>Porites</taxon>
    </lineage>
</organism>
<comment type="caution">
    <text evidence="2">The sequence shown here is derived from an EMBL/GenBank/DDBJ whole genome shotgun (WGS) entry which is preliminary data.</text>
</comment>
<feature type="region of interest" description="Disordered" evidence="1">
    <location>
        <begin position="30"/>
        <end position="60"/>
    </location>
</feature>